<dbReference type="InterPro" id="IPR001406">
    <property type="entry name" value="PsdUridine_synth_TruA"/>
</dbReference>
<keyword evidence="3 4" id="KW-0413">Isomerase</keyword>
<comment type="subunit">
    <text evidence="4">Homodimer.</text>
</comment>
<dbReference type="GO" id="GO:0031119">
    <property type="term" value="P:tRNA pseudouridine synthesis"/>
    <property type="evidence" value="ECO:0007669"/>
    <property type="project" value="UniProtKB-UniRule"/>
</dbReference>
<evidence type="ECO:0000256" key="2">
    <source>
        <dbReference type="ARBA" id="ARBA00022694"/>
    </source>
</evidence>
<comment type="caution">
    <text evidence="9">The sequence shown here is derived from an EMBL/GenBank/DDBJ whole genome shotgun (WGS) entry which is preliminary data.</text>
</comment>
<dbReference type="HAMAP" id="MF_00171">
    <property type="entry name" value="TruA"/>
    <property type="match status" value="1"/>
</dbReference>
<reference evidence="9 10" key="1">
    <citation type="journal article" date="2015" name="Microbiome">
        <title>Genomic resolution of linkages in carbon, nitrogen, and sulfur cycling among widespread estuary sediment bacteria.</title>
        <authorList>
            <person name="Baker B.J."/>
            <person name="Lazar C.S."/>
            <person name="Teske A.P."/>
            <person name="Dick G.J."/>
        </authorList>
    </citation>
    <scope>NUCLEOTIDE SEQUENCE [LARGE SCALE GENOMIC DNA]</scope>
    <source>
        <strain evidence="9">SM23_42</strain>
    </source>
</reference>
<organism evidence="9 10">
    <name type="scientific">candidate division WOR_3 bacterium SM23_42</name>
    <dbReference type="NCBI Taxonomy" id="1703779"/>
    <lineage>
        <taxon>Bacteria</taxon>
        <taxon>Bacteria division WOR-3</taxon>
    </lineage>
</organism>
<dbReference type="GO" id="GO:0003723">
    <property type="term" value="F:RNA binding"/>
    <property type="evidence" value="ECO:0007669"/>
    <property type="project" value="InterPro"/>
</dbReference>
<dbReference type="AlphaFoldDB" id="A0A0S8FVN9"/>
<dbReference type="PATRIC" id="fig|1703779.3.peg.1043"/>
<dbReference type="Pfam" id="PF01416">
    <property type="entry name" value="PseudoU_synth_1"/>
    <property type="match status" value="2"/>
</dbReference>
<evidence type="ECO:0000256" key="1">
    <source>
        <dbReference type="ARBA" id="ARBA00009375"/>
    </source>
</evidence>
<feature type="domain" description="Pseudouridine synthase I TruA alpha/beta" evidence="8">
    <location>
        <begin position="7"/>
        <end position="103"/>
    </location>
</feature>
<evidence type="ECO:0000313" key="9">
    <source>
        <dbReference type="EMBL" id="KPK63979.1"/>
    </source>
</evidence>
<dbReference type="Proteomes" id="UP000051373">
    <property type="component" value="Unassembled WGS sequence"/>
</dbReference>
<gene>
    <name evidence="4" type="primary">truA</name>
    <name evidence="9" type="ORF">AMJ83_04750</name>
</gene>
<evidence type="ECO:0000256" key="7">
    <source>
        <dbReference type="RuleBase" id="RU003792"/>
    </source>
</evidence>
<dbReference type="InterPro" id="IPR020103">
    <property type="entry name" value="PsdUridine_synth_cat_dom_sf"/>
</dbReference>
<dbReference type="NCBIfam" id="TIGR00071">
    <property type="entry name" value="hisT_truA"/>
    <property type="match status" value="1"/>
</dbReference>
<protein>
    <recommendedName>
        <fullName evidence="4">tRNA pseudouridine synthase A</fullName>
        <ecNumber evidence="4">5.4.99.12</ecNumber>
    </recommendedName>
    <alternativeName>
        <fullName evidence="4">tRNA pseudouridine(38-40) synthase</fullName>
    </alternativeName>
    <alternativeName>
        <fullName evidence="4">tRNA pseudouridylate synthase I</fullName>
    </alternativeName>
    <alternativeName>
        <fullName evidence="4">tRNA-uridine isomerase I</fullName>
    </alternativeName>
</protein>
<dbReference type="SUPFAM" id="SSF55120">
    <property type="entry name" value="Pseudouridine synthase"/>
    <property type="match status" value="1"/>
</dbReference>
<dbReference type="Gene3D" id="3.30.70.580">
    <property type="entry name" value="Pseudouridine synthase I, catalytic domain, N-terminal subdomain"/>
    <property type="match status" value="1"/>
</dbReference>
<dbReference type="PIRSF" id="PIRSF001430">
    <property type="entry name" value="tRNA_psdUrid_synth"/>
    <property type="match status" value="1"/>
</dbReference>
<dbReference type="PANTHER" id="PTHR11142:SF0">
    <property type="entry name" value="TRNA PSEUDOURIDINE SYNTHASE-LIKE 1"/>
    <property type="match status" value="1"/>
</dbReference>
<dbReference type="InterPro" id="IPR020097">
    <property type="entry name" value="PsdUridine_synth_TruA_a/b_dom"/>
</dbReference>
<evidence type="ECO:0000313" key="10">
    <source>
        <dbReference type="Proteomes" id="UP000051373"/>
    </source>
</evidence>
<evidence type="ECO:0000256" key="5">
    <source>
        <dbReference type="PIRSR" id="PIRSR001430-1"/>
    </source>
</evidence>
<dbReference type="PANTHER" id="PTHR11142">
    <property type="entry name" value="PSEUDOURIDYLATE SYNTHASE"/>
    <property type="match status" value="1"/>
</dbReference>
<dbReference type="EC" id="5.4.99.12" evidence="4"/>
<feature type="active site" description="Nucleophile" evidence="4 5">
    <location>
        <position position="52"/>
    </location>
</feature>
<evidence type="ECO:0000256" key="4">
    <source>
        <dbReference type="HAMAP-Rule" id="MF_00171"/>
    </source>
</evidence>
<dbReference type="CDD" id="cd02570">
    <property type="entry name" value="PseudoU_synth_EcTruA"/>
    <property type="match status" value="1"/>
</dbReference>
<comment type="catalytic activity">
    <reaction evidence="4 7">
        <text>uridine(38/39/40) in tRNA = pseudouridine(38/39/40) in tRNA</text>
        <dbReference type="Rhea" id="RHEA:22376"/>
        <dbReference type="Rhea" id="RHEA-COMP:10085"/>
        <dbReference type="Rhea" id="RHEA-COMP:10087"/>
        <dbReference type="ChEBI" id="CHEBI:65314"/>
        <dbReference type="ChEBI" id="CHEBI:65315"/>
        <dbReference type="EC" id="5.4.99.12"/>
    </reaction>
</comment>
<dbReference type="InterPro" id="IPR020095">
    <property type="entry name" value="PsdUridine_synth_TruA_C"/>
</dbReference>
<proteinExistence type="inferred from homology"/>
<sequence length="239" mass="27102">MRNLSMIIEYDGTRFFGWQYQPNRRTVQGELQGALKKITGGEIKLTGAGRTDQGVHALGQVANFHTESDLPLLSIRKGTNGLVGDDVYVKDITVVPDEFNSRYGAKAKIYRYNITLEPSPFRLRYYWFIKHTPDVSLMQKVIPALVGRKDFENFSVRNGNDNTVCDVHDISVTREDTRIVITVEGDRFLRKMVRGIVGFLVDIGRGRFSTAEVDGFFDAPKRDINYAPPQGLFLVTVKY</sequence>
<comment type="similarity">
    <text evidence="1 4 7">Belongs to the tRNA pseudouridine synthase TruA family.</text>
</comment>
<feature type="domain" description="Pseudouridine synthase I TruA alpha/beta" evidence="8">
    <location>
        <begin position="144"/>
        <end position="239"/>
    </location>
</feature>
<dbReference type="EMBL" id="LJUJ01000007">
    <property type="protein sequence ID" value="KPK63979.1"/>
    <property type="molecule type" value="Genomic_DNA"/>
</dbReference>
<dbReference type="InterPro" id="IPR020094">
    <property type="entry name" value="TruA/RsuA/RluB/E/F_N"/>
</dbReference>
<dbReference type="GO" id="GO:0160147">
    <property type="term" value="F:tRNA pseudouridine(38-40) synthase activity"/>
    <property type="evidence" value="ECO:0007669"/>
    <property type="project" value="UniProtKB-EC"/>
</dbReference>
<accession>A0A0S8FVN9</accession>
<dbReference type="FunFam" id="3.30.70.580:FF:000001">
    <property type="entry name" value="tRNA pseudouridine synthase A"/>
    <property type="match status" value="1"/>
</dbReference>
<name>A0A0S8FVN9_UNCW3</name>
<keyword evidence="2 4" id="KW-0819">tRNA processing</keyword>
<evidence type="ECO:0000256" key="3">
    <source>
        <dbReference type="ARBA" id="ARBA00023235"/>
    </source>
</evidence>
<feature type="binding site" evidence="4 6">
    <location>
        <position position="110"/>
    </location>
    <ligand>
        <name>substrate</name>
    </ligand>
</feature>
<dbReference type="Gene3D" id="3.30.70.660">
    <property type="entry name" value="Pseudouridine synthase I, catalytic domain, C-terminal subdomain"/>
    <property type="match status" value="1"/>
</dbReference>
<comment type="function">
    <text evidence="4">Formation of pseudouridine at positions 38, 39 and 40 in the anticodon stem and loop of transfer RNAs.</text>
</comment>
<evidence type="ECO:0000256" key="6">
    <source>
        <dbReference type="PIRSR" id="PIRSR001430-2"/>
    </source>
</evidence>
<evidence type="ECO:0000259" key="8">
    <source>
        <dbReference type="Pfam" id="PF01416"/>
    </source>
</evidence>
<comment type="caution">
    <text evidence="4">Lacks conserved residue(s) required for the propagation of feature annotation.</text>
</comment>
<dbReference type="STRING" id="1703779.AMJ83_04750"/>